<evidence type="ECO:0000313" key="4">
    <source>
        <dbReference type="EMBL" id="TFE04131.1"/>
    </source>
</evidence>
<reference evidence="4 5" key="1">
    <citation type="submission" date="2019-03" db="EMBL/GenBank/DDBJ databases">
        <authorList>
            <person name="Yang Y."/>
        </authorList>
    </citation>
    <scope>NUCLEOTIDE SEQUENCE [LARGE SCALE GENOMIC DNA]</scope>
    <source>
        <strain evidence="4 5">ASL-1</strain>
    </source>
</reference>
<name>A0A4Y8LQ42_9BACL</name>
<dbReference type="PANTHER" id="PTHR43318:SF1">
    <property type="entry name" value="POLYSACCHARIDE BIOSYNTHESIS PROTEIN EPSC-RELATED"/>
    <property type="match status" value="1"/>
</dbReference>
<dbReference type="PANTHER" id="PTHR43318">
    <property type="entry name" value="UDP-N-ACETYLGLUCOSAMINE 4,6-DEHYDRATASE"/>
    <property type="match status" value="1"/>
</dbReference>
<feature type="transmembrane region" description="Helical" evidence="2">
    <location>
        <begin position="98"/>
        <end position="120"/>
    </location>
</feature>
<dbReference type="InterPro" id="IPR003869">
    <property type="entry name" value="Polysac_CapD-like"/>
</dbReference>
<feature type="transmembrane region" description="Helical" evidence="2">
    <location>
        <begin position="40"/>
        <end position="60"/>
    </location>
</feature>
<feature type="domain" description="Polysaccharide biosynthesis protein CapD-like" evidence="3">
    <location>
        <begin position="280"/>
        <end position="563"/>
    </location>
</feature>
<sequence length="612" mass="68737">MKPKLKVLFTIFCDCVVIFTAVISASLLLNTGQVPWLESLYLSLLLCGVLVGGLYYYDLYRSTYKYISHHEFFYFARVVMLGFLFIYTLNIYLNLFEFISISVYFVFLSWCFSVTGISLIRIGVRLHYSFKNKGNYKGKRTLIIGAGEAGLLVLTQLKKSADSPLYPVVFLDDDLSKVGTKLYGVPIEGTINKVEEFIHKHKIETIIIAIPSATTSEIKDIVQYCSKTRVEIKILPKINDIIHGRLDKTIRDVNVEDLLGREPIRQDLKLISGYLADKTVLVSGAGGSIGSEICRQVARFEPKKILLLGHGENSIYLIERELHEKFPELTFIPVIGDVQDLARIKSIFDHFRPDVVFHAAAHKHVPLMEENPSESVKNNVMGTKNMADCANMFNVEQFVYVSTDKAVNPTSVMGATKRLAELYIQSVHSSSKTRFATVRFGNVLGSRGSVIPLFMNQIRSGGPVTVTHPDMTRFFMTIPEAVQLVLQAGTLAKGGETYVLDMGKPVKIYDLAKNLIILSGLIPEHDIDIQFTGMRPGEKLYEELFSQEEGNNATKHELIFVAKPSVANLDVIMLQIKGLLQHVRLTGSYTSSSDIKKMIKEIIPSYTYDKKE</sequence>
<dbReference type="Pfam" id="PF02719">
    <property type="entry name" value="Polysacc_synt_2"/>
    <property type="match status" value="1"/>
</dbReference>
<comment type="similarity">
    <text evidence="1">Belongs to the polysaccharide synthase family.</text>
</comment>
<dbReference type="InterPro" id="IPR036291">
    <property type="entry name" value="NAD(P)-bd_dom_sf"/>
</dbReference>
<organism evidence="4 5">
    <name type="scientific">Jeotgalibacillus salarius</name>
    <dbReference type="NCBI Taxonomy" id="546023"/>
    <lineage>
        <taxon>Bacteria</taxon>
        <taxon>Bacillati</taxon>
        <taxon>Bacillota</taxon>
        <taxon>Bacilli</taxon>
        <taxon>Bacillales</taxon>
        <taxon>Caryophanaceae</taxon>
        <taxon>Jeotgalibacillus</taxon>
    </lineage>
</organism>
<dbReference type="RefSeq" id="WP_134379122.1">
    <property type="nucleotide sequence ID" value="NZ_SORX01000001.1"/>
</dbReference>
<gene>
    <name evidence="4" type="ORF">E2626_02050</name>
</gene>
<dbReference type="Proteomes" id="UP000297776">
    <property type="component" value="Unassembled WGS sequence"/>
</dbReference>
<dbReference type="EMBL" id="SORX01000001">
    <property type="protein sequence ID" value="TFE04131.1"/>
    <property type="molecule type" value="Genomic_DNA"/>
</dbReference>
<proteinExistence type="inferred from homology"/>
<dbReference type="Pfam" id="PF13727">
    <property type="entry name" value="CoA_binding_3"/>
    <property type="match status" value="1"/>
</dbReference>
<dbReference type="CDD" id="cd05237">
    <property type="entry name" value="UDP_invert_4-6DH_SDR_e"/>
    <property type="match status" value="1"/>
</dbReference>
<evidence type="ECO:0000259" key="3">
    <source>
        <dbReference type="Pfam" id="PF02719"/>
    </source>
</evidence>
<evidence type="ECO:0000256" key="2">
    <source>
        <dbReference type="SAM" id="Phobius"/>
    </source>
</evidence>
<evidence type="ECO:0000256" key="1">
    <source>
        <dbReference type="ARBA" id="ARBA00007430"/>
    </source>
</evidence>
<dbReference type="SUPFAM" id="SSF51735">
    <property type="entry name" value="NAD(P)-binding Rossmann-fold domains"/>
    <property type="match status" value="1"/>
</dbReference>
<keyword evidence="2" id="KW-1133">Transmembrane helix</keyword>
<keyword evidence="2" id="KW-0812">Transmembrane</keyword>
<comment type="caution">
    <text evidence="4">The sequence shown here is derived from an EMBL/GenBank/DDBJ whole genome shotgun (WGS) entry which is preliminary data.</text>
</comment>
<keyword evidence="2" id="KW-0472">Membrane</keyword>
<accession>A0A4Y8LQ42</accession>
<dbReference type="InterPro" id="IPR051203">
    <property type="entry name" value="Polysaccharide_Synthase-Rel"/>
</dbReference>
<protein>
    <submittedName>
        <fullName evidence="4">Polysaccharide biosynthesis protein</fullName>
    </submittedName>
</protein>
<feature type="transmembrane region" description="Helical" evidence="2">
    <location>
        <begin position="72"/>
        <end position="92"/>
    </location>
</feature>
<dbReference type="AlphaFoldDB" id="A0A4Y8LQ42"/>
<feature type="transmembrane region" description="Helical" evidence="2">
    <location>
        <begin position="7"/>
        <end position="28"/>
    </location>
</feature>
<evidence type="ECO:0000313" key="5">
    <source>
        <dbReference type="Proteomes" id="UP000297776"/>
    </source>
</evidence>
<dbReference type="Gene3D" id="3.40.50.720">
    <property type="entry name" value="NAD(P)-binding Rossmann-like Domain"/>
    <property type="match status" value="2"/>
</dbReference>
<keyword evidence="5" id="KW-1185">Reference proteome</keyword>
<dbReference type="OrthoDB" id="9803111at2"/>
<dbReference type="InterPro" id="IPR029063">
    <property type="entry name" value="SAM-dependent_MTases_sf"/>
</dbReference>
<dbReference type="SUPFAM" id="SSF53335">
    <property type="entry name" value="S-adenosyl-L-methionine-dependent methyltransferases"/>
    <property type="match status" value="1"/>
</dbReference>